<name>A0A1C3KHS4_PLAOA</name>
<proteinExistence type="predicted"/>
<sequence>MSEEISIDNLPSNKYYNELKKSIEYQKIDDIINNKISISEANTWVTNFYTLSPQYLNNYPSEPSDKNPSKRCRDFVYILNAIKGKINKSTLFQDNTYVNENIDNFINGTLISYGYDNCSTNLSTYEEDTINNRKRLDDLCEDATYVKSKLNDIYSSSNCKDIENHFIKEISELKTLYKLHFDKYLDFLQYYKFTSFDELEGIIQKIKCNSDHAVGSSLARQGTHETYQFPVKYIPIVIIISLMGILFILFFLYKNTPVGPWLKTKIKKKTKIWNILSNEVENEMLEENSEYIPTKSHNEYNVLYNP</sequence>
<dbReference type="VEuPathDB" id="PlasmoDB:PocGH01_00019200"/>
<reference evidence="2 3" key="1">
    <citation type="submission" date="2016-06" db="EMBL/GenBank/DDBJ databases">
        <authorList>
            <consortium name="Pathogen Informatics"/>
        </authorList>
    </citation>
    <scope>NUCLEOTIDE SEQUENCE [LARGE SCALE GENOMIC DNA]</scope>
</reference>
<dbReference type="EMBL" id="FLRJ01000330">
    <property type="protein sequence ID" value="SBT73327.1"/>
    <property type="molecule type" value="Genomic_DNA"/>
</dbReference>
<dbReference type="InterPro" id="IPR008780">
    <property type="entry name" value="Plasmodium_Vir"/>
</dbReference>
<keyword evidence="1" id="KW-1133">Transmembrane helix</keyword>
<dbReference type="AlphaFoldDB" id="A0A1C3KHS4"/>
<dbReference type="Pfam" id="PF05795">
    <property type="entry name" value="Plasmodium_Vir"/>
    <property type="match status" value="1"/>
</dbReference>
<gene>
    <name evidence="2" type="primary">PowCR01_000103900</name>
    <name evidence="2" type="ORF">POWCR01_000103900</name>
</gene>
<keyword evidence="1" id="KW-0812">Transmembrane</keyword>
<accession>A0A1C3KHS4</accession>
<keyword evidence="1" id="KW-0472">Membrane</keyword>
<evidence type="ECO:0000256" key="1">
    <source>
        <dbReference type="SAM" id="Phobius"/>
    </source>
</evidence>
<evidence type="ECO:0000313" key="2">
    <source>
        <dbReference type="EMBL" id="SBT73327.1"/>
    </source>
</evidence>
<protein>
    <submittedName>
        <fullName evidence="2">Plasmodium vivax Vir protein, putative</fullName>
    </submittedName>
</protein>
<dbReference type="Proteomes" id="UP000243200">
    <property type="component" value="Unassembled WGS sequence"/>
</dbReference>
<dbReference type="OrthoDB" id="388270at2759"/>
<feature type="transmembrane region" description="Helical" evidence="1">
    <location>
        <begin position="233"/>
        <end position="253"/>
    </location>
</feature>
<organism evidence="2 3">
    <name type="scientific">Plasmodium ovale</name>
    <name type="common">malaria parasite P. ovale</name>
    <dbReference type="NCBI Taxonomy" id="36330"/>
    <lineage>
        <taxon>Eukaryota</taxon>
        <taxon>Sar</taxon>
        <taxon>Alveolata</taxon>
        <taxon>Apicomplexa</taxon>
        <taxon>Aconoidasida</taxon>
        <taxon>Haemosporida</taxon>
        <taxon>Plasmodiidae</taxon>
        <taxon>Plasmodium</taxon>
        <taxon>Plasmodium (Plasmodium)</taxon>
    </lineage>
</organism>
<dbReference type="VEuPathDB" id="PlasmoDB:POWCR01_000103900"/>
<evidence type="ECO:0000313" key="3">
    <source>
        <dbReference type="Proteomes" id="UP000243200"/>
    </source>
</evidence>